<protein>
    <recommendedName>
        <fullName evidence="3">Gliding motility lipoprotein GldH</fullName>
    </recommendedName>
</protein>
<accession>A0ABQ2H839</accession>
<evidence type="ECO:0008006" key="3">
    <source>
        <dbReference type="Google" id="ProtNLM"/>
    </source>
</evidence>
<evidence type="ECO:0000313" key="1">
    <source>
        <dbReference type="EMBL" id="GGM51100.1"/>
    </source>
</evidence>
<gene>
    <name evidence="1" type="ORF">GCM10007088_07120</name>
</gene>
<dbReference type="EMBL" id="BMPU01000002">
    <property type="protein sequence ID" value="GGM51100.1"/>
    <property type="molecule type" value="Genomic_DNA"/>
</dbReference>
<proteinExistence type="predicted"/>
<organism evidence="1 2">
    <name type="scientific">Porphyromonas pasteri</name>
    <dbReference type="NCBI Taxonomy" id="1583331"/>
    <lineage>
        <taxon>Bacteria</taxon>
        <taxon>Pseudomonadati</taxon>
        <taxon>Bacteroidota</taxon>
        <taxon>Bacteroidia</taxon>
        <taxon>Bacteroidales</taxon>
        <taxon>Porphyromonadaceae</taxon>
        <taxon>Porphyromonas</taxon>
    </lineage>
</organism>
<evidence type="ECO:0000313" key="2">
    <source>
        <dbReference type="Proteomes" id="UP000653477"/>
    </source>
</evidence>
<name>A0ABQ2H839_9PORP</name>
<dbReference type="Proteomes" id="UP000653477">
    <property type="component" value="Unassembled WGS sequence"/>
</dbReference>
<comment type="caution">
    <text evidence="1">The sequence shown here is derived from an EMBL/GenBank/DDBJ whole genome shotgun (WGS) entry which is preliminary data.</text>
</comment>
<sequence>MRTPSLHYYIGRPLRRALLGLSLLLPLVGCQQETGGARDYYAFEQPAGGVWKPRTTYSFDLLFPDRTTTFTGEIVLRMDSRLDRPRARMEVRLRQDETILRRDTLQVDFAATAGDWKRPGALYHEFVLPLARPLQAPYTGLFSLEVRPLDTIPLSGVAAIGLHTAELRAE</sequence>
<dbReference type="RefSeq" id="WP_188807771.1">
    <property type="nucleotide sequence ID" value="NZ_BMPU01000002.1"/>
</dbReference>
<reference evidence="2" key="1">
    <citation type="journal article" date="2019" name="Int. J. Syst. Evol. Microbiol.">
        <title>The Global Catalogue of Microorganisms (GCM) 10K type strain sequencing project: providing services to taxonomists for standard genome sequencing and annotation.</title>
        <authorList>
            <consortium name="The Broad Institute Genomics Platform"/>
            <consortium name="The Broad Institute Genome Sequencing Center for Infectious Disease"/>
            <person name="Wu L."/>
            <person name="Ma J."/>
        </authorList>
    </citation>
    <scope>NUCLEOTIDE SEQUENCE [LARGE SCALE GENOMIC DNA]</scope>
    <source>
        <strain evidence="2">JCM 30531</strain>
    </source>
</reference>
<keyword evidence="2" id="KW-1185">Reference proteome</keyword>